<dbReference type="AlphaFoldDB" id="A0A4Z2EK31"/>
<proteinExistence type="predicted"/>
<evidence type="ECO:0000313" key="2">
    <source>
        <dbReference type="Proteomes" id="UP000314294"/>
    </source>
</evidence>
<evidence type="ECO:0000313" key="1">
    <source>
        <dbReference type="EMBL" id="TNN28702.1"/>
    </source>
</evidence>
<accession>A0A4Z2EK31</accession>
<sequence length="80" mass="8539">MGTIHSPSPLQYSLMGTSTSSALGMQLPLAITNEVDSAPAKWKPLPLDSGPKLRISVLTFINRPPKSTWEKLSSAAMVST</sequence>
<protein>
    <submittedName>
        <fullName evidence="1">Uncharacterized protein</fullName>
    </submittedName>
</protein>
<name>A0A4Z2EK31_9TELE</name>
<dbReference type="Proteomes" id="UP000314294">
    <property type="component" value="Unassembled WGS sequence"/>
</dbReference>
<keyword evidence="2" id="KW-1185">Reference proteome</keyword>
<comment type="caution">
    <text evidence="1">The sequence shown here is derived from an EMBL/GenBank/DDBJ whole genome shotgun (WGS) entry which is preliminary data.</text>
</comment>
<organism evidence="1 2">
    <name type="scientific">Liparis tanakae</name>
    <name type="common">Tanaka's snailfish</name>
    <dbReference type="NCBI Taxonomy" id="230148"/>
    <lineage>
        <taxon>Eukaryota</taxon>
        <taxon>Metazoa</taxon>
        <taxon>Chordata</taxon>
        <taxon>Craniata</taxon>
        <taxon>Vertebrata</taxon>
        <taxon>Euteleostomi</taxon>
        <taxon>Actinopterygii</taxon>
        <taxon>Neopterygii</taxon>
        <taxon>Teleostei</taxon>
        <taxon>Neoteleostei</taxon>
        <taxon>Acanthomorphata</taxon>
        <taxon>Eupercaria</taxon>
        <taxon>Perciformes</taxon>
        <taxon>Cottioidei</taxon>
        <taxon>Cottales</taxon>
        <taxon>Liparidae</taxon>
        <taxon>Liparis</taxon>
    </lineage>
</organism>
<gene>
    <name evidence="1" type="ORF">EYF80_061150</name>
</gene>
<reference evidence="1 2" key="1">
    <citation type="submission" date="2019-03" db="EMBL/GenBank/DDBJ databases">
        <title>First draft genome of Liparis tanakae, snailfish: a comprehensive survey of snailfish specific genes.</title>
        <authorList>
            <person name="Kim W."/>
            <person name="Song I."/>
            <person name="Jeong J.-H."/>
            <person name="Kim D."/>
            <person name="Kim S."/>
            <person name="Ryu S."/>
            <person name="Song J.Y."/>
            <person name="Lee S.K."/>
        </authorList>
    </citation>
    <scope>NUCLEOTIDE SEQUENCE [LARGE SCALE GENOMIC DNA]</scope>
    <source>
        <tissue evidence="1">Muscle</tissue>
    </source>
</reference>
<dbReference type="EMBL" id="SRLO01006557">
    <property type="protein sequence ID" value="TNN28702.1"/>
    <property type="molecule type" value="Genomic_DNA"/>
</dbReference>